<name>A0A9X3J597_9BACT</name>
<organism evidence="1 2">
    <name type="scientific">Draconibacterium aestuarii</name>
    <dbReference type="NCBI Taxonomy" id="2998507"/>
    <lineage>
        <taxon>Bacteria</taxon>
        <taxon>Pseudomonadati</taxon>
        <taxon>Bacteroidota</taxon>
        <taxon>Bacteroidia</taxon>
        <taxon>Marinilabiliales</taxon>
        <taxon>Prolixibacteraceae</taxon>
        <taxon>Draconibacterium</taxon>
    </lineage>
</organism>
<sequence length="108" mass="12615">MTKLEHLKECKQFLPKMVKHRRALLAHNTGRPASAVMVKAMGMIDYFTSTIASFDNMVKFINRTDVRDGMWQIIPSREKKNREHFTYLLSEGNRLQQPATQQKLTYSL</sequence>
<protein>
    <submittedName>
        <fullName evidence="1">Uncharacterized protein</fullName>
    </submittedName>
</protein>
<comment type="caution">
    <text evidence="1">The sequence shown here is derived from an EMBL/GenBank/DDBJ whole genome shotgun (WGS) entry which is preliminary data.</text>
</comment>
<dbReference type="AlphaFoldDB" id="A0A9X3J597"/>
<evidence type="ECO:0000313" key="1">
    <source>
        <dbReference type="EMBL" id="MCY1720208.1"/>
    </source>
</evidence>
<reference evidence="1" key="1">
    <citation type="submission" date="2022-11" db="EMBL/GenBank/DDBJ databases">
        <title>Marilongibacter aestuarii gen. nov., sp. nov., isolated from tidal flat sediment.</title>
        <authorList>
            <person name="Jiayan W."/>
        </authorList>
    </citation>
    <scope>NUCLEOTIDE SEQUENCE</scope>
    <source>
        <strain evidence="1">Z1-6</strain>
    </source>
</reference>
<dbReference type="Proteomes" id="UP001145087">
    <property type="component" value="Unassembled WGS sequence"/>
</dbReference>
<gene>
    <name evidence="1" type="ORF">OU798_07630</name>
</gene>
<accession>A0A9X3J597</accession>
<dbReference type="EMBL" id="JAPOHD010000013">
    <property type="protein sequence ID" value="MCY1720208.1"/>
    <property type="molecule type" value="Genomic_DNA"/>
</dbReference>
<keyword evidence="2" id="KW-1185">Reference proteome</keyword>
<evidence type="ECO:0000313" key="2">
    <source>
        <dbReference type="Proteomes" id="UP001145087"/>
    </source>
</evidence>
<proteinExistence type="predicted"/>
<dbReference type="RefSeq" id="WP_343332542.1">
    <property type="nucleotide sequence ID" value="NZ_JAPOHD010000013.1"/>
</dbReference>